<dbReference type="EMBL" id="LBPN01000002">
    <property type="protein sequence ID" value="KKP59828.1"/>
    <property type="molecule type" value="Genomic_DNA"/>
</dbReference>
<evidence type="ECO:0000256" key="4">
    <source>
        <dbReference type="HAMAP-Rule" id="MF_01366"/>
    </source>
</evidence>
<comment type="similarity">
    <text evidence="1 4">Belongs to the universal ribosomal protein uL13 family.</text>
</comment>
<dbReference type="PATRIC" id="fig|1618434.3.peg.177"/>
<dbReference type="PANTHER" id="PTHR11545:SF2">
    <property type="entry name" value="LARGE RIBOSOMAL SUBUNIT PROTEIN UL13M"/>
    <property type="match status" value="1"/>
</dbReference>
<proteinExistence type="inferred from homology"/>
<dbReference type="NCBIfam" id="TIGR01066">
    <property type="entry name" value="rplM_bact"/>
    <property type="match status" value="1"/>
</dbReference>
<gene>
    <name evidence="4" type="primary">rplM</name>
    <name evidence="5" type="ORF">UR52_C0002G0056</name>
</gene>
<evidence type="ECO:0000256" key="1">
    <source>
        <dbReference type="ARBA" id="ARBA00006227"/>
    </source>
</evidence>
<dbReference type="GO" id="GO:0022625">
    <property type="term" value="C:cytosolic large ribosomal subunit"/>
    <property type="evidence" value="ECO:0007669"/>
    <property type="project" value="TreeGrafter"/>
</dbReference>
<dbReference type="STRING" id="1618434.UR52_C0002G0056"/>
<dbReference type="GO" id="GO:0006412">
    <property type="term" value="P:translation"/>
    <property type="evidence" value="ECO:0007669"/>
    <property type="project" value="UniProtKB-UniRule"/>
</dbReference>
<dbReference type="CDD" id="cd00392">
    <property type="entry name" value="Ribosomal_L13"/>
    <property type="match status" value="1"/>
</dbReference>
<dbReference type="SUPFAM" id="SSF52161">
    <property type="entry name" value="Ribosomal protein L13"/>
    <property type="match status" value="1"/>
</dbReference>
<dbReference type="InterPro" id="IPR005823">
    <property type="entry name" value="Ribosomal_uL13_bac-type"/>
</dbReference>
<organism evidence="5 6">
    <name type="scientific">Candidatus Gottesmanbacteria bacterium GW2011_GWA1_34_13</name>
    <dbReference type="NCBI Taxonomy" id="1618434"/>
    <lineage>
        <taxon>Bacteria</taxon>
        <taxon>Candidatus Gottesmaniibacteriota</taxon>
    </lineage>
</organism>
<evidence type="ECO:0000313" key="5">
    <source>
        <dbReference type="EMBL" id="KKP59828.1"/>
    </source>
</evidence>
<dbReference type="GO" id="GO:0003735">
    <property type="term" value="F:structural constituent of ribosome"/>
    <property type="evidence" value="ECO:0007669"/>
    <property type="project" value="InterPro"/>
</dbReference>
<comment type="subunit">
    <text evidence="4">Part of the 50S ribosomal subunit.</text>
</comment>
<dbReference type="GO" id="GO:0017148">
    <property type="term" value="P:negative regulation of translation"/>
    <property type="evidence" value="ECO:0007669"/>
    <property type="project" value="TreeGrafter"/>
</dbReference>
<dbReference type="HAMAP" id="MF_01366">
    <property type="entry name" value="Ribosomal_uL13"/>
    <property type="match status" value="1"/>
</dbReference>
<dbReference type="Proteomes" id="UP000034176">
    <property type="component" value="Unassembled WGS sequence"/>
</dbReference>
<evidence type="ECO:0000256" key="3">
    <source>
        <dbReference type="ARBA" id="ARBA00023274"/>
    </source>
</evidence>
<protein>
    <recommendedName>
        <fullName evidence="4">Large ribosomal subunit protein uL13</fullName>
    </recommendedName>
</protein>
<accession>A0A0G0AS21</accession>
<reference evidence="5 6" key="1">
    <citation type="journal article" date="2015" name="Nature">
        <title>rRNA introns, odd ribosomes, and small enigmatic genomes across a large radiation of phyla.</title>
        <authorList>
            <person name="Brown C.T."/>
            <person name="Hug L.A."/>
            <person name="Thomas B.C."/>
            <person name="Sharon I."/>
            <person name="Castelle C.J."/>
            <person name="Singh A."/>
            <person name="Wilkins M.J."/>
            <person name="Williams K.H."/>
            <person name="Banfield J.F."/>
        </authorList>
    </citation>
    <scope>NUCLEOTIDE SEQUENCE [LARGE SCALE GENOMIC DNA]</scope>
</reference>
<evidence type="ECO:0000256" key="2">
    <source>
        <dbReference type="ARBA" id="ARBA00022980"/>
    </source>
</evidence>
<keyword evidence="2 4" id="KW-0689">Ribosomal protein</keyword>
<comment type="function">
    <text evidence="4">This protein is one of the early assembly proteins of the 50S ribosomal subunit, although it is not seen to bind rRNA by itself. It is important during the early stages of 50S assembly.</text>
</comment>
<dbReference type="AlphaFoldDB" id="A0A0G0AS21"/>
<dbReference type="Gene3D" id="3.90.1180.10">
    <property type="entry name" value="Ribosomal protein L13"/>
    <property type="match status" value="1"/>
</dbReference>
<keyword evidence="3 4" id="KW-0687">Ribonucleoprotein</keyword>
<dbReference type="InterPro" id="IPR005822">
    <property type="entry name" value="Ribosomal_uL13"/>
</dbReference>
<dbReference type="PANTHER" id="PTHR11545">
    <property type="entry name" value="RIBOSOMAL PROTEIN L13"/>
    <property type="match status" value="1"/>
</dbReference>
<dbReference type="GO" id="GO:0003729">
    <property type="term" value="F:mRNA binding"/>
    <property type="evidence" value="ECO:0007669"/>
    <property type="project" value="TreeGrafter"/>
</dbReference>
<comment type="caution">
    <text evidence="5">The sequence shown here is derived from an EMBL/GenBank/DDBJ whole genome shotgun (WGS) entry which is preliminary data.</text>
</comment>
<evidence type="ECO:0000313" key="6">
    <source>
        <dbReference type="Proteomes" id="UP000034176"/>
    </source>
</evidence>
<name>A0A0G0AS21_9BACT</name>
<dbReference type="InterPro" id="IPR036899">
    <property type="entry name" value="Ribosomal_uL13_sf"/>
</dbReference>
<dbReference type="PIRSF" id="PIRSF002181">
    <property type="entry name" value="Ribosomal_L13"/>
    <property type="match status" value="1"/>
</dbReference>
<dbReference type="Pfam" id="PF00572">
    <property type="entry name" value="Ribosomal_L13"/>
    <property type="match status" value="1"/>
</dbReference>
<sequence length="143" mass="16694">MNFTKATKQEQIEHKWHLVDVKDKILGRIATDIALKLMGKNKLYFVRNMDCGDYVVVINIKDIKVTGKKLTQKIYTNYSGYPAGLRSEALKDLLNRKPEEVMYRAVAGMLPKNKLRNDLLKRLYLFAGAEHKYQEKFDNKKQK</sequence>